<sequence>MSVAIPSSDQNATTPAVNREWAEYHPTIWGDQFLQYSTDSKSTDDTSIQQQLEELKQEVRKMLTESTTEASTKLRLIDAVQRLGIGYHFTNEIEHELGKIAHDDDDLNGEINDLYTAALRFRSLRQQGIKVSSDTFKIFRDGEGRFKAPLTRDVAGLLSLYEAAHLAIRGEDILDQALDFATKNLCSLLPSLSPQLAQEVNLALNRPIRKCLPRLDARQYIDAYSRDEFHNTTLLAFAKLDFTILQRMHQKELSGISQWWKDLEVASRLPYARDRIVELYFWIMGVYFEPQYALGRKIVTKVIALLSILDDTYDNCGTCEELELLTESFQRWDVRMIDELPGYMKIIYGILIDLYNEIESDIGKEGMPPYATHYAKEAMKRLVRYYLAEARWRTRGYVPTMEEYMEISIVSTCYPMLTVTSFLGMGPLATEKAFEWASNDPKIVKASAIICRLMDDIVTHQFEQQRDHVASGIQCYMKQHSDLSEEEIVKLFREEIRNAWKDMNEECLKPTAVPMPLLQRVLNFARAMDVIYKDGDGYTNPHLLKDCVASLLQHPEF</sequence>
<dbReference type="PANTHER" id="PTHR31225:SF221">
    <property type="entry name" value="(-)-GERMACRENE D SYNTHASE"/>
    <property type="match status" value="1"/>
</dbReference>
<evidence type="ECO:0000256" key="1">
    <source>
        <dbReference type="ARBA" id="ARBA00001946"/>
    </source>
</evidence>
<dbReference type="SUPFAM" id="SSF48239">
    <property type="entry name" value="Terpenoid cyclases/Protein prenyltransferases"/>
    <property type="match status" value="1"/>
</dbReference>
<dbReference type="SFLD" id="SFLDG01019">
    <property type="entry name" value="Terpene_Cyclase_Like_1_C_Termi"/>
    <property type="match status" value="1"/>
</dbReference>
<evidence type="ECO:0000313" key="7">
    <source>
        <dbReference type="EMBL" id="KAJ4833932.1"/>
    </source>
</evidence>
<dbReference type="InterPro" id="IPR044814">
    <property type="entry name" value="Terpene_cyclase_plant_C1"/>
</dbReference>
<keyword evidence="8" id="KW-1185">Reference proteome</keyword>
<evidence type="ECO:0000256" key="2">
    <source>
        <dbReference type="ARBA" id="ARBA00022723"/>
    </source>
</evidence>
<proteinExistence type="predicted"/>
<dbReference type="InterPro" id="IPR050148">
    <property type="entry name" value="Terpene_synthase-like"/>
</dbReference>
<comment type="cofactor">
    <cofactor evidence="1">
        <name>Mg(2+)</name>
        <dbReference type="ChEBI" id="CHEBI:18420"/>
    </cofactor>
</comment>
<dbReference type="Pfam" id="PF01397">
    <property type="entry name" value="Terpene_synth"/>
    <property type="match status" value="1"/>
</dbReference>
<dbReference type="GO" id="GO:0016102">
    <property type="term" value="P:diterpenoid biosynthetic process"/>
    <property type="evidence" value="ECO:0007669"/>
    <property type="project" value="InterPro"/>
</dbReference>
<dbReference type="InterPro" id="IPR008949">
    <property type="entry name" value="Isoprenoid_synthase_dom_sf"/>
</dbReference>
<dbReference type="InterPro" id="IPR034741">
    <property type="entry name" value="Terpene_cyclase-like_1_C"/>
</dbReference>
<dbReference type="AlphaFoldDB" id="A0A9Q0FNZ7"/>
<dbReference type="CDD" id="cd00684">
    <property type="entry name" value="Terpene_cyclase_plant_C1"/>
    <property type="match status" value="1"/>
</dbReference>
<feature type="domain" description="Terpene synthase metal-binding" evidence="6">
    <location>
        <begin position="261"/>
        <end position="502"/>
    </location>
</feature>
<dbReference type="InterPro" id="IPR001906">
    <property type="entry name" value="Terpene_synth_N"/>
</dbReference>
<dbReference type="GO" id="GO:0120251">
    <property type="term" value="P:hydrocarbon biosynthetic process"/>
    <property type="evidence" value="ECO:0007669"/>
    <property type="project" value="UniProtKB-ARBA"/>
</dbReference>
<evidence type="ECO:0000313" key="8">
    <source>
        <dbReference type="Proteomes" id="UP001141552"/>
    </source>
</evidence>
<evidence type="ECO:0000256" key="3">
    <source>
        <dbReference type="ARBA" id="ARBA00022842"/>
    </source>
</evidence>
<gene>
    <name evidence="7" type="primary">TPS1_3</name>
    <name evidence="7" type="ORF">Tsubulata_043481</name>
</gene>
<dbReference type="FunFam" id="1.50.10.130:FF:000001">
    <property type="entry name" value="Isoprene synthase, chloroplastic"/>
    <property type="match status" value="1"/>
</dbReference>
<feature type="domain" description="Terpene synthase N-terminal" evidence="5">
    <location>
        <begin position="28"/>
        <end position="204"/>
    </location>
</feature>
<dbReference type="FunFam" id="1.10.600.10:FF:000007">
    <property type="entry name" value="Isoprene synthase, chloroplastic"/>
    <property type="match status" value="1"/>
</dbReference>
<keyword evidence="4" id="KW-0456">Lyase</keyword>
<comment type="caution">
    <text evidence="7">The sequence shown here is derived from an EMBL/GenBank/DDBJ whole genome shotgun (WGS) entry which is preliminary data.</text>
</comment>
<evidence type="ECO:0000256" key="4">
    <source>
        <dbReference type="ARBA" id="ARBA00023239"/>
    </source>
</evidence>
<dbReference type="SFLD" id="SFLDS00005">
    <property type="entry name" value="Isoprenoid_Synthase_Type_I"/>
    <property type="match status" value="1"/>
</dbReference>
<reference evidence="7" key="1">
    <citation type="submission" date="2022-02" db="EMBL/GenBank/DDBJ databases">
        <authorList>
            <person name="Henning P.M."/>
            <person name="McCubbin A.G."/>
            <person name="Shore J.S."/>
        </authorList>
    </citation>
    <scope>NUCLEOTIDE SEQUENCE</scope>
    <source>
        <strain evidence="7">F60SS</strain>
        <tissue evidence="7">Leaves</tissue>
    </source>
</reference>
<organism evidence="7 8">
    <name type="scientific">Turnera subulata</name>
    <dbReference type="NCBI Taxonomy" id="218843"/>
    <lineage>
        <taxon>Eukaryota</taxon>
        <taxon>Viridiplantae</taxon>
        <taxon>Streptophyta</taxon>
        <taxon>Embryophyta</taxon>
        <taxon>Tracheophyta</taxon>
        <taxon>Spermatophyta</taxon>
        <taxon>Magnoliopsida</taxon>
        <taxon>eudicotyledons</taxon>
        <taxon>Gunneridae</taxon>
        <taxon>Pentapetalae</taxon>
        <taxon>rosids</taxon>
        <taxon>fabids</taxon>
        <taxon>Malpighiales</taxon>
        <taxon>Passifloraceae</taxon>
        <taxon>Turnera</taxon>
    </lineage>
</organism>
<dbReference type="Proteomes" id="UP001141552">
    <property type="component" value="Unassembled WGS sequence"/>
</dbReference>
<dbReference type="GO" id="GO:0000287">
    <property type="term" value="F:magnesium ion binding"/>
    <property type="evidence" value="ECO:0007669"/>
    <property type="project" value="InterPro"/>
</dbReference>
<dbReference type="PANTHER" id="PTHR31225">
    <property type="entry name" value="OS04G0344100 PROTEIN-RELATED"/>
    <property type="match status" value="1"/>
</dbReference>
<dbReference type="Pfam" id="PF03936">
    <property type="entry name" value="Terpene_synth_C"/>
    <property type="match status" value="1"/>
</dbReference>
<dbReference type="SUPFAM" id="SSF48576">
    <property type="entry name" value="Terpenoid synthases"/>
    <property type="match status" value="1"/>
</dbReference>
<accession>A0A9Q0FNZ7</accession>
<dbReference type="InterPro" id="IPR036965">
    <property type="entry name" value="Terpene_synth_N_sf"/>
</dbReference>
<keyword evidence="3" id="KW-0460">Magnesium</keyword>
<reference evidence="7" key="2">
    <citation type="journal article" date="2023" name="Plants (Basel)">
        <title>Annotation of the Turnera subulata (Passifloraceae) Draft Genome Reveals the S-Locus Evolved after the Divergence of Turneroideae from Passifloroideae in a Stepwise Manner.</title>
        <authorList>
            <person name="Henning P.M."/>
            <person name="Roalson E.H."/>
            <person name="Mir W."/>
            <person name="McCubbin A.G."/>
            <person name="Shore J.S."/>
        </authorList>
    </citation>
    <scope>NUCLEOTIDE SEQUENCE</scope>
    <source>
        <strain evidence="7">F60SS</strain>
    </source>
</reference>
<dbReference type="InterPro" id="IPR005630">
    <property type="entry name" value="Terpene_synthase_metal-bd"/>
</dbReference>
<dbReference type="OrthoDB" id="1877784at2759"/>
<dbReference type="InterPro" id="IPR008930">
    <property type="entry name" value="Terpenoid_cyclase/PrenylTrfase"/>
</dbReference>
<dbReference type="GO" id="GO:0010333">
    <property type="term" value="F:terpene synthase activity"/>
    <property type="evidence" value="ECO:0007669"/>
    <property type="project" value="InterPro"/>
</dbReference>
<dbReference type="EMBL" id="JAKUCV010004809">
    <property type="protein sequence ID" value="KAJ4833932.1"/>
    <property type="molecule type" value="Genomic_DNA"/>
</dbReference>
<keyword evidence="2" id="KW-0479">Metal-binding</keyword>
<name>A0A9Q0FNZ7_9ROSI</name>
<dbReference type="Gene3D" id="1.50.10.130">
    <property type="entry name" value="Terpene synthase, N-terminal domain"/>
    <property type="match status" value="1"/>
</dbReference>
<protein>
    <submittedName>
        <fullName evidence="7">Trehalose-6-P synthase/phosphatase complex synthase subunit</fullName>
    </submittedName>
</protein>
<evidence type="ECO:0000259" key="6">
    <source>
        <dbReference type="Pfam" id="PF03936"/>
    </source>
</evidence>
<evidence type="ECO:0000259" key="5">
    <source>
        <dbReference type="Pfam" id="PF01397"/>
    </source>
</evidence>
<dbReference type="Gene3D" id="1.10.600.10">
    <property type="entry name" value="Farnesyl Diphosphate Synthase"/>
    <property type="match status" value="1"/>
</dbReference>